<dbReference type="EMBL" id="JAULBC010000004">
    <property type="protein sequence ID" value="MEX6688452.1"/>
    <property type="molecule type" value="Genomic_DNA"/>
</dbReference>
<dbReference type="SUPFAM" id="SSF55729">
    <property type="entry name" value="Acyl-CoA N-acyltransferases (Nat)"/>
    <property type="match status" value="1"/>
</dbReference>
<sequence length="181" mass="21231">MNVFLRPVELADIEQLRQWRNSENIRTVSISNEYITTEMQVNWFNKIKDEKNGLFWIVMNDAKPVGFASVRKIDYTNLTCEFANLYLGEAGNEGSGLGAMIEFLVIDYVFNNLQNIRKINCEILSNNPKVIQMIRKFGFIEEGILRKQYVKDNVDLDLHLLAIFKDVWNNNKDKLKKMLFR</sequence>
<dbReference type="Gene3D" id="3.40.630.30">
    <property type="match status" value="1"/>
</dbReference>
<evidence type="ECO:0000313" key="3">
    <source>
        <dbReference type="Proteomes" id="UP001560573"/>
    </source>
</evidence>
<protein>
    <submittedName>
        <fullName evidence="2">UDP-4-amino-4, 6-dideoxy-N-acetyl-beta-L-altrosamine N-acetyltransferase</fullName>
        <ecNumber evidence="2">2.3.1.202</ecNumber>
    </submittedName>
</protein>
<dbReference type="PANTHER" id="PTHR43415:SF3">
    <property type="entry name" value="GNAT-FAMILY ACETYLTRANSFERASE"/>
    <property type="match status" value="1"/>
</dbReference>
<dbReference type="RefSeq" id="WP_369329862.1">
    <property type="nucleotide sequence ID" value="NZ_JAULBC010000004.1"/>
</dbReference>
<comment type="caution">
    <text evidence="2">The sequence shown here is derived from an EMBL/GenBank/DDBJ whole genome shotgun (WGS) entry which is preliminary data.</text>
</comment>
<dbReference type="InterPro" id="IPR020036">
    <property type="entry name" value="PseH"/>
</dbReference>
<gene>
    <name evidence="2" type="primary">pseH</name>
    <name evidence="2" type="ORF">QTN47_13140</name>
</gene>
<evidence type="ECO:0000259" key="1">
    <source>
        <dbReference type="PROSITE" id="PS51186"/>
    </source>
</evidence>
<keyword evidence="3" id="KW-1185">Reference proteome</keyword>
<dbReference type="InterPro" id="IPR000182">
    <property type="entry name" value="GNAT_dom"/>
</dbReference>
<feature type="domain" description="N-acetyltransferase" evidence="1">
    <location>
        <begin position="3"/>
        <end position="163"/>
    </location>
</feature>
<accession>A0ABV3ZEZ6</accession>
<evidence type="ECO:0000313" key="2">
    <source>
        <dbReference type="EMBL" id="MEX6688452.1"/>
    </source>
</evidence>
<reference evidence="2 3" key="1">
    <citation type="submission" date="2023-07" db="EMBL/GenBank/DDBJ databases">
        <authorList>
            <person name="Lian W.-H."/>
        </authorList>
    </citation>
    <scope>NUCLEOTIDE SEQUENCE [LARGE SCALE GENOMIC DNA]</scope>
    <source>
        <strain evidence="2 3">SYSU DXS3180</strain>
    </source>
</reference>
<dbReference type="Proteomes" id="UP001560573">
    <property type="component" value="Unassembled WGS sequence"/>
</dbReference>
<dbReference type="GO" id="GO:0016746">
    <property type="term" value="F:acyltransferase activity"/>
    <property type="evidence" value="ECO:0007669"/>
    <property type="project" value="UniProtKB-KW"/>
</dbReference>
<name>A0ABV3ZEZ6_9BACT</name>
<dbReference type="PROSITE" id="PS51186">
    <property type="entry name" value="GNAT"/>
    <property type="match status" value="1"/>
</dbReference>
<dbReference type="PANTHER" id="PTHR43415">
    <property type="entry name" value="SPERMIDINE N(1)-ACETYLTRANSFERASE"/>
    <property type="match status" value="1"/>
</dbReference>
<dbReference type="Pfam" id="PF13302">
    <property type="entry name" value="Acetyltransf_3"/>
    <property type="match status" value="1"/>
</dbReference>
<keyword evidence="2" id="KW-0808">Transferase</keyword>
<keyword evidence="2" id="KW-0012">Acyltransferase</keyword>
<proteinExistence type="predicted"/>
<organism evidence="2 3">
    <name type="scientific">Danxiaibacter flavus</name>
    <dbReference type="NCBI Taxonomy" id="3049108"/>
    <lineage>
        <taxon>Bacteria</taxon>
        <taxon>Pseudomonadati</taxon>
        <taxon>Bacteroidota</taxon>
        <taxon>Chitinophagia</taxon>
        <taxon>Chitinophagales</taxon>
        <taxon>Chitinophagaceae</taxon>
        <taxon>Danxiaibacter</taxon>
    </lineage>
</organism>
<dbReference type="InterPro" id="IPR016181">
    <property type="entry name" value="Acyl_CoA_acyltransferase"/>
</dbReference>
<dbReference type="NCBIfam" id="TIGR03585">
    <property type="entry name" value="PseH"/>
    <property type="match status" value="1"/>
</dbReference>
<dbReference type="EC" id="2.3.1.202" evidence="2"/>